<keyword evidence="2" id="KW-1185">Reference proteome</keyword>
<proteinExistence type="predicted"/>
<evidence type="ECO:0000313" key="2">
    <source>
        <dbReference type="Proteomes" id="UP000217258"/>
    </source>
</evidence>
<gene>
    <name evidence="1" type="ORF">PISS_a0516</name>
</gene>
<reference evidence="1 2" key="1">
    <citation type="submission" date="2015-06" db="EMBL/GenBank/DDBJ databases">
        <authorList>
            <person name="Xie B.-B."/>
            <person name="Rong J.-C."/>
            <person name="Qin Q.-L."/>
            <person name="Zhang Y.-Z."/>
        </authorList>
    </citation>
    <scope>NUCLEOTIDE SEQUENCE [LARGE SCALE GENOMIC DNA]</scope>
    <source>
        <strain evidence="1 2">KMM 3549</strain>
    </source>
</reference>
<sequence length="38" mass="4520">MRGITTAHVQYKHHAWLNLYLKPKIFVFNLFLCDLCGK</sequence>
<organism evidence="1 2">
    <name type="scientific">Pseudoalteromonas issachenkonii</name>
    <dbReference type="NCBI Taxonomy" id="152297"/>
    <lineage>
        <taxon>Bacteria</taxon>
        <taxon>Pseudomonadati</taxon>
        <taxon>Pseudomonadota</taxon>
        <taxon>Gammaproteobacteria</taxon>
        <taxon>Alteromonadales</taxon>
        <taxon>Pseudoalteromonadaceae</taxon>
        <taxon>Pseudoalteromonas</taxon>
    </lineage>
</organism>
<dbReference type="Proteomes" id="UP000217258">
    <property type="component" value="Chromosome I"/>
</dbReference>
<evidence type="ECO:0000313" key="1">
    <source>
        <dbReference type="EMBL" id="ATC89551.1"/>
    </source>
</evidence>
<name>A0ABN5C686_9GAMM</name>
<accession>A0ABN5C686</accession>
<dbReference type="EMBL" id="CP011030">
    <property type="protein sequence ID" value="ATC89551.1"/>
    <property type="molecule type" value="Genomic_DNA"/>
</dbReference>
<protein>
    <submittedName>
        <fullName evidence="1">Uncharacterized protein</fullName>
    </submittedName>
</protein>